<dbReference type="EMBL" id="JBHTIV010000010">
    <property type="protein sequence ID" value="MFD0932999.1"/>
    <property type="molecule type" value="Genomic_DNA"/>
</dbReference>
<evidence type="ECO:0000313" key="2">
    <source>
        <dbReference type="Proteomes" id="UP001597049"/>
    </source>
</evidence>
<sequence>MKLTFIGLILGLSTLLQVYIDRRIVIITASEKNTEFQNYLNWVDRNSMQIEKKKNCCLHVSRWRDYSCIKLQ</sequence>
<accession>A0ABW3GWS4</accession>
<dbReference type="Proteomes" id="UP001597049">
    <property type="component" value="Unassembled WGS sequence"/>
</dbReference>
<comment type="caution">
    <text evidence="1">The sequence shown here is derived from an EMBL/GenBank/DDBJ whole genome shotgun (WGS) entry which is preliminary data.</text>
</comment>
<name>A0ABW3GWS4_9FLAO</name>
<proteinExistence type="predicted"/>
<protein>
    <submittedName>
        <fullName evidence="1">Uncharacterized protein</fullName>
    </submittedName>
</protein>
<organism evidence="1 2">
    <name type="scientific">Psychroflexus salinarum</name>
    <dbReference type="NCBI Taxonomy" id="546024"/>
    <lineage>
        <taxon>Bacteria</taxon>
        <taxon>Pseudomonadati</taxon>
        <taxon>Bacteroidota</taxon>
        <taxon>Flavobacteriia</taxon>
        <taxon>Flavobacteriales</taxon>
        <taxon>Flavobacteriaceae</taxon>
        <taxon>Psychroflexus</taxon>
    </lineage>
</organism>
<gene>
    <name evidence="1" type="ORF">ACFQ0R_10370</name>
</gene>
<keyword evidence="2" id="KW-1185">Reference proteome</keyword>
<reference evidence="2" key="1">
    <citation type="journal article" date="2019" name="Int. J. Syst. Evol. Microbiol.">
        <title>The Global Catalogue of Microorganisms (GCM) 10K type strain sequencing project: providing services to taxonomists for standard genome sequencing and annotation.</title>
        <authorList>
            <consortium name="The Broad Institute Genomics Platform"/>
            <consortium name="The Broad Institute Genome Sequencing Center for Infectious Disease"/>
            <person name="Wu L."/>
            <person name="Ma J."/>
        </authorList>
    </citation>
    <scope>NUCLEOTIDE SEQUENCE [LARGE SCALE GENOMIC DNA]</scope>
    <source>
        <strain evidence="2">CCUG 56752</strain>
    </source>
</reference>
<evidence type="ECO:0000313" key="1">
    <source>
        <dbReference type="EMBL" id="MFD0932999.1"/>
    </source>
</evidence>
<dbReference type="RefSeq" id="WP_379658306.1">
    <property type="nucleotide sequence ID" value="NZ_JBHTIV010000010.1"/>
</dbReference>